<protein>
    <submittedName>
        <fullName evidence="6">ABC transporter substrate-binding protein</fullName>
    </submittedName>
</protein>
<dbReference type="GO" id="GO:0030246">
    <property type="term" value="F:carbohydrate binding"/>
    <property type="evidence" value="ECO:0007669"/>
    <property type="project" value="UniProtKB-ARBA"/>
</dbReference>
<dbReference type="GO" id="GO:0030313">
    <property type="term" value="C:cell envelope"/>
    <property type="evidence" value="ECO:0007669"/>
    <property type="project" value="UniProtKB-SubCell"/>
</dbReference>
<evidence type="ECO:0000313" key="6">
    <source>
        <dbReference type="EMBL" id="RSM79549.1"/>
    </source>
</evidence>
<gene>
    <name evidence="6" type="ORF">DMH04_31500</name>
</gene>
<dbReference type="OrthoDB" id="1957427at2"/>
<comment type="similarity">
    <text evidence="2">Belongs to the bacterial solute-binding protein 2 family.</text>
</comment>
<proteinExistence type="inferred from homology"/>
<evidence type="ECO:0000256" key="2">
    <source>
        <dbReference type="ARBA" id="ARBA00007639"/>
    </source>
</evidence>
<dbReference type="SUPFAM" id="SSF53822">
    <property type="entry name" value="Periplasmic binding protein-like I"/>
    <property type="match status" value="1"/>
</dbReference>
<dbReference type="PANTHER" id="PTHR46847">
    <property type="entry name" value="D-ALLOSE-BINDING PERIPLASMIC PROTEIN-RELATED"/>
    <property type="match status" value="1"/>
</dbReference>
<feature type="signal peptide" evidence="4">
    <location>
        <begin position="1"/>
        <end position="19"/>
    </location>
</feature>
<dbReference type="PANTHER" id="PTHR46847:SF1">
    <property type="entry name" value="D-ALLOSE-BINDING PERIPLASMIC PROTEIN-RELATED"/>
    <property type="match status" value="1"/>
</dbReference>
<evidence type="ECO:0000256" key="3">
    <source>
        <dbReference type="ARBA" id="ARBA00022729"/>
    </source>
</evidence>
<feature type="chain" id="PRO_5038610802" evidence="4">
    <location>
        <begin position="20"/>
        <end position="350"/>
    </location>
</feature>
<dbReference type="InterPro" id="IPR028082">
    <property type="entry name" value="Peripla_BP_I"/>
</dbReference>
<organism evidence="6 7">
    <name type="scientific">Kibdelosporangium aridum</name>
    <dbReference type="NCBI Taxonomy" id="2030"/>
    <lineage>
        <taxon>Bacteria</taxon>
        <taxon>Bacillati</taxon>
        <taxon>Actinomycetota</taxon>
        <taxon>Actinomycetes</taxon>
        <taxon>Pseudonocardiales</taxon>
        <taxon>Pseudonocardiaceae</taxon>
        <taxon>Kibdelosporangium</taxon>
    </lineage>
</organism>
<comment type="subcellular location">
    <subcellularLocation>
        <location evidence="1">Cell envelope</location>
    </subcellularLocation>
</comment>
<dbReference type="InterPro" id="IPR025997">
    <property type="entry name" value="SBP_2_dom"/>
</dbReference>
<evidence type="ECO:0000256" key="1">
    <source>
        <dbReference type="ARBA" id="ARBA00004196"/>
    </source>
</evidence>
<evidence type="ECO:0000313" key="7">
    <source>
        <dbReference type="Proteomes" id="UP000287547"/>
    </source>
</evidence>
<dbReference type="Proteomes" id="UP000287547">
    <property type="component" value="Unassembled WGS sequence"/>
</dbReference>
<sequence length="350" mass="37690">MPVRRSVKTLAIASAVVLAATACGESTSTSPGGSAGDPNAKVGVDFPRADSDFWNSYIKYVPQFAKELNVNMMDPTNSQNKVENLVANVQSLQGQGAKAIVMAPQDTGAIATTLQRLEQQKIPVVTVDTRPDSGKVYMVVRADNKAYGEKACKFLGDKLGGKGKVVEFQGALSSVNGRDRSEAFATCMKQNYPDITVFEEPTDWEGAKASSALQTRLNQHPDIKGIYMQAGGVFLAPTLQVLRASNKLLPVSDPNHIFIVSNDGIPQEFESIRKGEIDATVSQPADLYAKWALFYAKAALEGKTFKPGPTDHDSTIVDVGNGNLEDQLPAPLVTKDNVDDKTLWGNQIGR</sequence>
<comment type="caution">
    <text evidence="6">The sequence shown here is derived from an EMBL/GenBank/DDBJ whole genome shotgun (WGS) entry which is preliminary data.</text>
</comment>
<dbReference type="Pfam" id="PF13407">
    <property type="entry name" value="Peripla_BP_4"/>
    <property type="match status" value="1"/>
</dbReference>
<accession>A0A428Z2Q2</accession>
<dbReference type="Gene3D" id="3.40.50.2300">
    <property type="match status" value="2"/>
</dbReference>
<keyword evidence="3 4" id="KW-0732">Signal</keyword>
<dbReference type="CDD" id="cd01536">
    <property type="entry name" value="PBP1_ABC_sugar_binding-like"/>
    <property type="match status" value="1"/>
</dbReference>
<dbReference type="EMBL" id="QHKI01000032">
    <property type="protein sequence ID" value="RSM79549.1"/>
    <property type="molecule type" value="Genomic_DNA"/>
</dbReference>
<dbReference type="PROSITE" id="PS51257">
    <property type="entry name" value="PROKAR_LIPOPROTEIN"/>
    <property type="match status" value="1"/>
</dbReference>
<dbReference type="RefSeq" id="WP_125727772.1">
    <property type="nucleotide sequence ID" value="NZ_QHKI01000032.1"/>
</dbReference>
<name>A0A428Z2Q2_KIBAR</name>
<evidence type="ECO:0000256" key="4">
    <source>
        <dbReference type="SAM" id="SignalP"/>
    </source>
</evidence>
<reference evidence="6 7" key="1">
    <citation type="submission" date="2018-05" db="EMBL/GenBank/DDBJ databases">
        <title>Evolution of GPA BGCs.</title>
        <authorList>
            <person name="Waglechner N."/>
            <person name="Wright G.D."/>
        </authorList>
    </citation>
    <scope>NUCLEOTIDE SEQUENCE [LARGE SCALE GENOMIC DNA]</scope>
    <source>
        <strain evidence="6 7">A82846</strain>
    </source>
</reference>
<feature type="domain" description="Periplasmic binding protein" evidence="5">
    <location>
        <begin position="42"/>
        <end position="303"/>
    </location>
</feature>
<evidence type="ECO:0000259" key="5">
    <source>
        <dbReference type="Pfam" id="PF13407"/>
    </source>
</evidence>
<dbReference type="AlphaFoldDB" id="A0A428Z2Q2"/>